<dbReference type="PANTHER" id="PTHR10809:SF58">
    <property type="entry name" value="VESICLE-ASSOCIATED PROTEIN 4-2"/>
    <property type="match status" value="1"/>
</dbReference>
<evidence type="ECO:0000259" key="3">
    <source>
        <dbReference type="PROSITE" id="PS50202"/>
    </source>
</evidence>
<evidence type="ECO:0000313" key="4">
    <source>
        <dbReference type="EMBL" id="OAE24455.1"/>
    </source>
</evidence>
<dbReference type="PANTHER" id="PTHR10809">
    <property type="entry name" value="VESICLE-ASSOCIATED MEMBRANE PROTEIN-ASSOCIATED PROTEIN"/>
    <property type="match status" value="1"/>
</dbReference>
<dbReference type="InterPro" id="IPR008962">
    <property type="entry name" value="PapD-like_sf"/>
</dbReference>
<feature type="domain" description="MSP" evidence="3">
    <location>
        <begin position="72"/>
        <end position="191"/>
    </location>
</feature>
<organism evidence="4 5">
    <name type="scientific">Marchantia polymorpha subsp. ruderalis</name>
    <dbReference type="NCBI Taxonomy" id="1480154"/>
    <lineage>
        <taxon>Eukaryota</taxon>
        <taxon>Viridiplantae</taxon>
        <taxon>Streptophyta</taxon>
        <taxon>Embryophyta</taxon>
        <taxon>Marchantiophyta</taxon>
        <taxon>Marchantiopsida</taxon>
        <taxon>Marchantiidae</taxon>
        <taxon>Marchantiales</taxon>
        <taxon>Marchantiaceae</taxon>
        <taxon>Marchantia</taxon>
    </lineage>
</organism>
<dbReference type="GO" id="GO:0005886">
    <property type="term" value="C:plasma membrane"/>
    <property type="evidence" value="ECO:0007669"/>
    <property type="project" value="TreeGrafter"/>
</dbReference>
<accession>A0A176VWD1</accession>
<name>A0A176VWD1_MARPO</name>
<comment type="similarity">
    <text evidence="1">Belongs to the VAMP-associated protein (VAP) (TC 9.B.17) family.</text>
</comment>
<dbReference type="InterPro" id="IPR000535">
    <property type="entry name" value="MSP_dom"/>
</dbReference>
<dbReference type="Proteomes" id="UP000077202">
    <property type="component" value="Unassembled WGS sequence"/>
</dbReference>
<evidence type="ECO:0000256" key="2">
    <source>
        <dbReference type="SAM" id="MobiDB-lite"/>
    </source>
</evidence>
<dbReference type="InterPro" id="IPR016763">
    <property type="entry name" value="VAP"/>
</dbReference>
<dbReference type="EMBL" id="LVLJ01002594">
    <property type="protein sequence ID" value="OAE24455.1"/>
    <property type="molecule type" value="Genomic_DNA"/>
</dbReference>
<evidence type="ECO:0000256" key="1">
    <source>
        <dbReference type="ARBA" id="ARBA00008932"/>
    </source>
</evidence>
<dbReference type="Pfam" id="PF00635">
    <property type="entry name" value="Motile_Sperm"/>
    <property type="match status" value="1"/>
</dbReference>
<dbReference type="GO" id="GO:0090158">
    <property type="term" value="P:endoplasmic reticulum membrane organization"/>
    <property type="evidence" value="ECO:0007669"/>
    <property type="project" value="TreeGrafter"/>
</dbReference>
<gene>
    <name evidence="4" type="ORF">AXG93_1615s1080</name>
</gene>
<keyword evidence="5" id="KW-1185">Reference proteome</keyword>
<dbReference type="AlphaFoldDB" id="A0A176VWD1"/>
<dbReference type="SUPFAM" id="SSF49354">
    <property type="entry name" value="PapD-like"/>
    <property type="match status" value="1"/>
</dbReference>
<feature type="compositionally biased region" description="Low complexity" evidence="2">
    <location>
        <begin position="35"/>
        <end position="44"/>
    </location>
</feature>
<dbReference type="InterPro" id="IPR013783">
    <property type="entry name" value="Ig-like_fold"/>
</dbReference>
<dbReference type="PROSITE" id="PS50202">
    <property type="entry name" value="MSP"/>
    <property type="match status" value="1"/>
</dbReference>
<dbReference type="Gene3D" id="2.60.40.10">
    <property type="entry name" value="Immunoglobulins"/>
    <property type="match status" value="1"/>
</dbReference>
<protein>
    <recommendedName>
        <fullName evidence="3">MSP domain-containing protein</fullName>
    </recommendedName>
</protein>
<feature type="region of interest" description="Disordered" evidence="2">
    <location>
        <begin position="202"/>
        <end position="231"/>
    </location>
</feature>
<proteinExistence type="inferred from homology"/>
<dbReference type="GO" id="GO:0061817">
    <property type="term" value="P:endoplasmic reticulum-plasma membrane tethering"/>
    <property type="evidence" value="ECO:0007669"/>
    <property type="project" value="TreeGrafter"/>
</dbReference>
<evidence type="ECO:0000313" key="5">
    <source>
        <dbReference type="Proteomes" id="UP000077202"/>
    </source>
</evidence>
<dbReference type="GO" id="GO:0005789">
    <property type="term" value="C:endoplasmic reticulum membrane"/>
    <property type="evidence" value="ECO:0007669"/>
    <property type="project" value="InterPro"/>
</dbReference>
<reference evidence="4" key="1">
    <citation type="submission" date="2016-03" db="EMBL/GenBank/DDBJ databases">
        <title>Mechanisms controlling the formation of the plant cell surface in tip-growing cells are functionally conserved among land plants.</title>
        <authorList>
            <person name="Honkanen S."/>
            <person name="Jones V.A."/>
            <person name="Morieri G."/>
            <person name="Champion C."/>
            <person name="Hetherington A.J."/>
            <person name="Kelly S."/>
            <person name="Saint-Marcoux D."/>
            <person name="Proust H."/>
            <person name="Prescott H."/>
            <person name="Dolan L."/>
        </authorList>
    </citation>
    <scope>NUCLEOTIDE SEQUENCE [LARGE SCALE GENOMIC DNA]</scope>
    <source>
        <tissue evidence="4">Whole gametophyte</tissue>
    </source>
</reference>
<comment type="caution">
    <text evidence="4">The sequence shown here is derived from an EMBL/GenBank/DDBJ whole genome shotgun (WGS) entry which is preliminary data.</text>
</comment>
<feature type="region of interest" description="Disordered" evidence="2">
    <location>
        <begin position="1"/>
        <end position="56"/>
    </location>
</feature>
<sequence length="296" mass="32977">MAAVETGLGSSGQSKGNKGCTWKFPWSSNKQHSGAPSASSVVPALNGLPGDPSTSRTSVSAIARAILLSRRRLRLDPDKKLYFLYEPGKQVSSAVKIKNVSRSHVAFKFQTTAPKSCFMRPPNGILPPNGQIIATVVKFVEQPERPNEKKTKDKFKIVSLAVKDGVEYTPELFEEQKEVVAVERILRVVFLDPQRASAEEVEKHQKRLAEAEAAQEARKKPQEEKAPRNPMKEGLVIDEWTGSGSHQVMRCLYPAEVRACLRFETKIPTVFCGCRRSVEKNILQNSKLNKIHNEEL</sequence>